<dbReference type="AlphaFoldDB" id="A0A1N7QQH2"/>
<proteinExistence type="predicted"/>
<keyword evidence="4" id="KW-1185">Reference proteome</keyword>
<feature type="coiled-coil region" evidence="1">
    <location>
        <begin position="280"/>
        <end position="307"/>
    </location>
</feature>
<dbReference type="EMBL" id="FTOR01000006">
    <property type="protein sequence ID" value="SIT25170.1"/>
    <property type="molecule type" value="Genomic_DNA"/>
</dbReference>
<feature type="signal peptide" evidence="2">
    <location>
        <begin position="1"/>
        <end position="19"/>
    </location>
</feature>
<evidence type="ECO:0000256" key="1">
    <source>
        <dbReference type="SAM" id="Coils"/>
    </source>
</evidence>
<evidence type="ECO:0000313" key="3">
    <source>
        <dbReference type="EMBL" id="SIT25170.1"/>
    </source>
</evidence>
<dbReference type="STRING" id="477680.SAMN05421788_106251"/>
<dbReference type="OrthoDB" id="655527at2"/>
<dbReference type="RefSeq" id="WP_076380446.1">
    <property type="nucleotide sequence ID" value="NZ_AP017422.1"/>
</dbReference>
<evidence type="ECO:0000313" key="4">
    <source>
        <dbReference type="Proteomes" id="UP000186917"/>
    </source>
</evidence>
<reference evidence="4" key="1">
    <citation type="submission" date="2017-01" db="EMBL/GenBank/DDBJ databases">
        <authorList>
            <person name="Varghese N."/>
            <person name="Submissions S."/>
        </authorList>
    </citation>
    <scope>NUCLEOTIDE SEQUENCE [LARGE SCALE GENOMIC DNA]</scope>
    <source>
        <strain evidence="4">DSM 21054</strain>
    </source>
</reference>
<sequence length="312" mass="34308">MKRFFLSLTLGLSTVVVSAQNTFPATGNVGIGTKSPEQLLQVAGNVLISNSYSLMFRKADSITGPQFSLSGNGGYLHVTSGGIISRTTNVQDLGSDSFRFRNLWLGTNANIGGSVYLNSSDNNGLIVDNNSLSRVGFMKYPNRAAGIWRVTNQNFEIGRVNVTALPGTPTSYTTDLYISESGNIGIGTKTPSQKLSVNGTILAKKMIVSVKEANWADYVFDASYKLIPLQQLEEYVLFHKHLPEVPSAKEVADKGVDVGENQAMLLKKIEELTLYVIEQQKQLDKQKKDNEERNAVLKQRLKALETMEFSKE</sequence>
<evidence type="ECO:0008006" key="5">
    <source>
        <dbReference type="Google" id="ProtNLM"/>
    </source>
</evidence>
<keyword evidence="2" id="KW-0732">Signal</keyword>
<keyword evidence="1" id="KW-0175">Coiled coil</keyword>
<evidence type="ECO:0000256" key="2">
    <source>
        <dbReference type="SAM" id="SignalP"/>
    </source>
</evidence>
<gene>
    <name evidence="3" type="ORF">SAMN05421788_106251</name>
</gene>
<accession>A0A1N7QQH2</accession>
<name>A0A1N7QQH2_9BACT</name>
<protein>
    <recommendedName>
        <fullName evidence="5">Chaperone of endosialidase</fullName>
    </recommendedName>
</protein>
<organism evidence="3 4">
    <name type="scientific">Filimonas lacunae</name>
    <dbReference type="NCBI Taxonomy" id="477680"/>
    <lineage>
        <taxon>Bacteria</taxon>
        <taxon>Pseudomonadati</taxon>
        <taxon>Bacteroidota</taxon>
        <taxon>Chitinophagia</taxon>
        <taxon>Chitinophagales</taxon>
        <taxon>Chitinophagaceae</taxon>
        <taxon>Filimonas</taxon>
    </lineage>
</organism>
<dbReference type="Proteomes" id="UP000186917">
    <property type="component" value="Unassembled WGS sequence"/>
</dbReference>
<feature type="chain" id="PRO_5012230364" description="Chaperone of endosialidase" evidence="2">
    <location>
        <begin position="20"/>
        <end position="312"/>
    </location>
</feature>